<feature type="signal peptide" evidence="1">
    <location>
        <begin position="1"/>
        <end position="32"/>
    </location>
</feature>
<dbReference type="CDD" id="cd05379">
    <property type="entry name" value="CAP_bacterial"/>
    <property type="match status" value="1"/>
</dbReference>
<evidence type="ECO:0000259" key="2">
    <source>
        <dbReference type="Pfam" id="PF00188"/>
    </source>
</evidence>
<protein>
    <submittedName>
        <fullName evidence="3">Uncharacterized protein YkwD</fullName>
    </submittedName>
</protein>
<evidence type="ECO:0000256" key="1">
    <source>
        <dbReference type="SAM" id="SignalP"/>
    </source>
</evidence>
<reference evidence="3 4" key="1">
    <citation type="submission" date="2020-08" db="EMBL/GenBank/DDBJ databases">
        <title>Sequencing the genomes of 1000 actinobacteria strains.</title>
        <authorList>
            <person name="Klenk H.-P."/>
        </authorList>
    </citation>
    <scope>NUCLEOTIDE SEQUENCE [LARGE SCALE GENOMIC DNA]</scope>
    <source>
        <strain evidence="3 4">DSM 45582</strain>
    </source>
</reference>
<dbReference type="SUPFAM" id="SSF55797">
    <property type="entry name" value="PR-1-like"/>
    <property type="match status" value="1"/>
</dbReference>
<name>A0A840NJ74_9PSEU</name>
<organism evidence="3 4">
    <name type="scientific">Saccharopolyspora gloriosae</name>
    <dbReference type="NCBI Taxonomy" id="455344"/>
    <lineage>
        <taxon>Bacteria</taxon>
        <taxon>Bacillati</taxon>
        <taxon>Actinomycetota</taxon>
        <taxon>Actinomycetes</taxon>
        <taxon>Pseudonocardiales</taxon>
        <taxon>Pseudonocardiaceae</taxon>
        <taxon>Saccharopolyspora</taxon>
    </lineage>
</organism>
<evidence type="ECO:0000313" key="3">
    <source>
        <dbReference type="EMBL" id="MBB5072596.1"/>
    </source>
</evidence>
<keyword evidence="1" id="KW-0732">Signal</keyword>
<evidence type="ECO:0000313" key="4">
    <source>
        <dbReference type="Proteomes" id="UP000580474"/>
    </source>
</evidence>
<proteinExistence type="predicted"/>
<feature type="chain" id="PRO_5033021204" evidence="1">
    <location>
        <begin position="33"/>
        <end position="156"/>
    </location>
</feature>
<comment type="caution">
    <text evidence="3">The sequence shown here is derived from an EMBL/GenBank/DDBJ whole genome shotgun (WGS) entry which is preliminary data.</text>
</comment>
<dbReference type="AlphaFoldDB" id="A0A840NJ74"/>
<dbReference type="PANTHER" id="PTHR31157:SF1">
    <property type="entry name" value="SCP DOMAIN-CONTAINING PROTEIN"/>
    <property type="match status" value="1"/>
</dbReference>
<dbReference type="EMBL" id="JACHIV010000001">
    <property type="protein sequence ID" value="MBB5072596.1"/>
    <property type="molecule type" value="Genomic_DNA"/>
</dbReference>
<gene>
    <name evidence="3" type="ORF">BJ969_005684</name>
</gene>
<dbReference type="InterPro" id="IPR035940">
    <property type="entry name" value="CAP_sf"/>
</dbReference>
<dbReference type="PANTHER" id="PTHR31157">
    <property type="entry name" value="SCP DOMAIN-CONTAINING PROTEIN"/>
    <property type="match status" value="1"/>
</dbReference>
<dbReference type="Proteomes" id="UP000580474">
    <property type="component" value="Unassembled WGS sequence"/>
</dbReference>
<dbReference type="Pfam" id="PF00188">
    <property type="entry name" value="CAP"/>
    <property type="match status" value="1"/>
</dbReference>
<dbReference type="Gene3D" id="3.40.33.10">
    <property type="entry name" value="CAP"/>
    <property type="match status" value="1"/>
</dbReference>
<feature type="domain" description="SCP" evidence="2">
    <location>
        <begin position="42"/>
        <end position="154"/>
    </location>
</feature>
<accession>A0A840NJ74</accession>
<sequence>MAWTNLQRSVIASGLAAVALGAGVAIPAQAFAADNGQQQRVVELVNEARAGAGCEPLTSDERLTTAANGHSDDMSARDYFSHTTPEGVTFDQRIKNAGHSSPGAENIAAGQSSAEQVMDAWMKSAGHKRNILDCSLKSIGVGVQTDGWYWTQDFGR</sequence>
<dbReference type="InterPro" id="IPR014044">
    <property type="entry name" value="CAP_dom"/>
</dbReference>
<keyword evidence="4" id="KW-1185">Reference proteome</keyword>